<dbReference type="GO" id="GO:0030904">
    <property type="term" value="C:retromer complex"/>
    <property type="evidence" value="ECO:0007669"/>
    <property type="project" value="TreeGrafter"/>
</dbReference>
<dbReference type="STRING" id="45607.A0A2T0FL80"/>
<evidence type="ECO:0000313" key="15">
    <source>
        <dbReference type="Proteomes" id="UP000238350"/>
    </source>
</evidence>
<keyword evidence="11" id="KW-0472">Membrane</keyword>
<dbReference type="GO" id="GO:0032456">
    <property type="term" value="P:endocytic recycling"/>
    <property type="evidence" value="ECO:0007669"/>
    <property type="project" value="TreeGrafter"/>
</dbReference>
<dbReference type="EMBL" id="NDIQ01000022">
    <property type="protein sequence ID" value="PRT55739.1"/>
    <property type="molecule type" value="Genomic_DNA"/>
</dbReference>
<keyword evidence="8" id="KW-0653">Protein transport</keyword>
<organism evidence="14 15">
    <name type="scientific">Wickerhamiella sorbophila</name>
    <dbReference type="NCBI Taxonomy" id="45607"/>
    <lineage>
        <taxon>Eukaryota</taxon>
        <taxon>Fungi</taxon>
        <taxon>Dikarya</taxon>
        <taxon>Ascomycota</taxon>
        <taxon>Saccharomycotina</taxon>
        <taxon>Dipodascomycetes</taxon>
        <taxon>Dipodascales</taxon>
        <taxon>Trichomonascaceae</taxon>
        <taxon>Wickerhamiella</taxon>
    </lineage>
</organism>
<evidence type="ECO:0000256" key="3">
    <source>
        <dbReference type="ARBA" id="ARBA00004496"/>
    </source>
</evidence>
<protein>
    <recommendedName>
        <fullName evidence="5">Sorting nexin-3</fullName>
    </recommendedName>
</protein>
<evidence type="ECO:0000256" key="7">
    <source>
        <dbReference type="ARBA" id="ARBA00022490"/>
    </source>
</evidence>
<evidence type="ECO:0000256" key="4">
    <source>
        <dbReference type="ARBA" id="ARBA00010883"/>
    </source>
</evidence>
<evidence type="ECO:0000256" key="2">
    <source>
        <dbReference type="ARBA" id="ARBA00004255"/>
    </source>
</evidence>
<dbReference type="RefSeq" id="XP_024665684.1">
    <property type="nucleotide sequence ID" value="XM_024809916.1"/>
</dbReference>
<dbReference type="InterPro" id="IPR001683">
    <property type="entry name" value="PX_dom"/>
</dbReference>
<evidence type="ECO:0000256" key="9">
    <source>
        <dbReference type="ARBA" id="ARBA00023034"/>
    </source>
</evidence>
<comment type="similarity">
    <text evidence="4">Belongs to the sorting nexin family.</text>
</comment>
<proteinExistence type="inferred from homology"/>
<reference evidence="14 15" key="1">
    <citation type="submission" date="2017-04" db="EMBL/GenBank/DDBJ databases">
        <title>Genome sequencing of [Candida] sorbophila.</title>
        <authorList>
            <person name="Ahn J.O."/>
        </authorList>
    </citation>
    <scope>NUCLEOTIDE SEQUENCE [LARGE SCALE GENOMIC DNA]</scope>
    <source>
        <strain evidence="14 15">DS02</strain>
    </source>
</reference>
<dbReference type="SMART" id="SM00312">
    <property type="entry name" value="PX"/>
    <property type="match status" value="1"/>
</dbReference>
<dbReference type="GO" id="GO:0031901">
    <property type="term" value="C:early endosome membrane"/>
    <property type="evidence" value="ECO:0007669"/>
    <property type="project" value="TreeGrafter"/>
</dbReference>
<dbReference type="GO" id="GO:0000139">
    <property type="term" value="C:Golgi membrane"/>
    <property type="evidence" value="ECO:0007669"/>
    <property type="project" value="UniProtKB-SubCell"/>
</dbReference>
<comment type="function">
    <text evidence="12">Required for retention of late Golgi membrane proteins. Component of the retrieval machinery that functions by direct interaction with the cytosolic tails of certain TGN membrane proteins during the sorting/budding process at the prevacuolar compartment. Binds phosphatidylinositol 3-phosphate (PtdIns(P3)).</text>
</comment>
<dbReference type="GO" id="GO:0015031">
    <property type="term" value="P:protein transport"/>
    <property type="evidence" value="ECO:0007669"/>
    <property type="project" value="UniProtKB-KW"/>
</dbReference>
<feature type="domain" description="PX" evidence="13">
    <location>
        <begin position="32"/>
        <end position="151"/>
    </location>
</feature>
<dbReference type="AlphaFoldDB" id="A0A2T0FL80"/>
<keyword evidence="6" id="KW-0813">Transport</keyword>
<dbReference type="PANTHER" id="PTHR45963:SF2">
    <property type="entry name" value="RE52028P"/>
    <property type="match status" value="1"/>
</dbReference>
<dbReference type="PANTHER" id="PTHR45963">
    <property type="entry name" value="RE52028P"/>
    <property type="match status" value="1"/>
</dbReference>
<keyword evidence="10" id="KW-0446">Lipid-binding</keyword>
<evidence type="ECO:0000256" key="11">
    <source>
        <dbReference type="ARBA" id="ARBA00023136"/>
    </source>
</evidence>
<evidence type="ECO:0000256" key="5">
    <source>
        <dbReference type="ARBA" id="ARBA00020436"/>
    </source>
</evidence>
<name>A0A2T0FL80_9ASCO</name>
<dbReference type="Pfam" id="PF00787">
    <property type="entry name" value="PX"/>
    <property type="match status" value="1"/>
</dbReference>
<comment type="subcellular location">
    <subcellularLocation>
        <location evidence="3">Cytoplasm</location>
    </subcellularLocation>
    <subcellularLocation>
        <location evidence="2">Golgi apparatus membrane</location>
        <topology evidence="2">Peripheral membrane protein</topology>
        <orientation evidence="2">Cytoplasmic side</orientation>
    </subcellularLocation>
    <subcellularLocation>
        <location evidence="1">Prevacuolar compartment membrane</location>
        <topology evidence="1">Peripheral membrane protein</topology>
        <orientation evidence="1">Cytoplasmic side</orientation>
    </subcellularLocation>
</comment>
<dbReference type="GeneID" id="36517107"/>
<dbReference type="OrthoDB" id="5227681at2759"/>
<dbReference type="SUPFAM" id="SSF64268">
    <property type="entry name" value="PX domain"/>
    <property type="match status" value="1"/>
</dbReference>
<dbReference type="GO" id="GO:0032266">
    <property type="term" value="F:phosphatidylinositol-3-phosphate binding"/>
    <property type="evidence" value="ECO:0007669"/>
    <property type="project" value="TreeGrafter"/>
</dbReference>
<gene>
    <name evidence="14" type="ORF">B9G98_03359</name>
</gene>
<dbReference type="Proteomes" id="UP000238350">
    <property type="component" value="Unassembled WGS sequence"/>
</dbReference>
<comment type="caution">
    <text evidence="14">The sequence shown here is derived from an EMBL/GenBank/DDBJ whole genome shotgun (WGS) entry which is preliminary data.</text>
</comment>
<dbReference type="PROSITE" id="PS50195">
    <property type="entry name" value="PX"/>
    <property type="match status" value="1"/>
</dbReference>
<accession>A0A2T0FL80</accession>
<evidence type="ECO:0000256" key="8">
    <source>
        <dbReference type="ARBA" id="ARBA00022927"/>
    </source>
</evidence>
<dbReference type="InterPro" id="IPR036871">
    <property type="entry name" value="PX_dom_sf"/>
</dbReference>
<keyword evidence="15" id="KW-1185">Reference proteome</keyword>
<keyword evidence="9" id="KW-0333">Golgi apparatus</keyword>
<keyword evidence="7" id="KW-0963">Cytoplasm</keyword>
<evidence type="ECO:0000256" key="12">
    <source>
        <dbReference type="ARBA" id="ARBA00025533"/>
    </source>
</evidence>
<sequence length="155" mass="18023">MERKFTAMPDYFDSEGSISRHKPENIYGEPESFLEIEVVNPQTHGTARSMYTDYEVICRTNIPTFRHQTSSVRRRYSDFEAFKELLEMEQVKALLPPLPGKVFSNRFSDEVIEKRRVGLERFLQAVAGHPLVQTSAPRALIAFVQDPNWDKSQWL</sequence>
<evidence type="ECO:0000256" key="10">
    <source>
        <dbReference type="ARBA" id="ARBA00023121"/>
    </source>
</evidence>
<dbReference type="InterPro" id="IPR051074">
    <property type="entry name" value="Sorting_Nexin"/>
</dbReference>
<evidence type="ECO:0000256" key="1">
    <source>
        <dbReference type="ARBA" id="ARBA00004179"/>
    </source>
</evidence>
<dbReference type="GO" id="GO:0034499">
    <property type="term" value="P:late endosome to Golgi transport"/>
    <property type="evidence" value="ECO:0007669"/>
    <property type="project" value="TreeGrafter"/>
</dbReference>
<evidence type="ECO:0000259" key="13">
    <source>
        <dbReference type="PROSITE" id="PS50195"/>
    </source>
</evidence>
<evidence type="ECO:0000313" key="14">
    <source>
        <dbReference type="EMBL" id="PRT55739.1"/>
    </source>
</evidence>
<evidence type="ECO:0000256" key="6">
    <source>
        <dbReference type="ARBA" id="ARBA00022448"/>
    </source>
</evidence>
<dbReference type="Gene3D" id="3.30.1520.10">
    <property type="entry name" value="Phox-like domain"/>
    <property type="match status" value="1"/>
</dbReference>